<sequence>MNPRSPSFDPSMKLIKEALFHQIDARFKTLIIENPKPLSWFEGKGSILSKKRGKRWRYLSKGFLLQGNMYLISFIPLFFFPKKTKLFRFTLSLQGFSGVILCVLSRETMCVYSST</sequence>
<evidence type="ECO:0000313" key="3">
    <source>
        <dbReference type="Proteomes" id="UP000187203"/>
    </source>
</evidence>
<dbReference type="Proteomes" id="UP000187203">
    <property type="component" value="Unassembled WGS sequence"/>
</dbReference>
<evidence type="ECO:0000313" key="2">
    <source>
        <dbReference type="EMBL" id="OMO79831.1"/>
    </source>
</evidence>
<feature type="transmembrane region" description="Helical" evidence="1">
    <location>
        <begin position="58"/>
        <end position="80"/>
    </location>
</feature>
<reference evidence="3" key="1">
    <citation type="submission" date="2013-09" db="EMBL/GenBank/DDBJ databases">
        <title>Corchorus olitorius genome sequencing.</title>
        <authorList>
            <person name="Alam M."/>
            <person name="Haque M.S."/>
            <person name="Islam M.S."/>
            <person name="Emdad E.M."/>
            <person name="Islam M.M."/>
            <person name="Ahmed B."/>
            <person name="Halim A."/>
            <person name="Hossen Q.M.M."/>
            <person name="Hossain M.Z."/>
            <person name="Ahmed R."/>
            <person name="Khan M.M."/>
            <person name="Islam R."/>
            <person name="Rashid M.M."/>
            <person name="Khan S.A."/>
            <person name="Rahman M.S."/>
            <person name="Alam M."/>
            <person name="Yahiya A.S."/>
            <person name="Khan M.S."/>
            <person name="Azam M.S."/>
            <person name="Haque T."/>
            <person name="Lashkar M.Z.H."/>
            <person name="Akhand A.I."/>
            <person name="Morshed G."/>
            <person name="Roy S."/>
            <person name="Uddin K.S."/>
            <person name="Rabeya T."/>
            <person name="Hossain A.S."/>
            <person name="Chowdhury A."/>
            <person name="Snigdha A.R."/>
            <person name="Mortoza M.S."/>
            <person name="Matin S.A."/>
            <person name="Hoque S.M.E."/>
            <person name="Islam M.K."/>
            <person name="Roy D.K."/>
            <person name="Haider R."/>
            <person name="Moosa M.M."/>
            <person name="Elias S.M."/>
            <person name="Hasan A.M."/>
            <person name="Jahan S."/>
            <person name="Shafiuddin M."/>
            <person name="Mahmood N."/>
            <person name="Shommy N.S."/>
        </authorList>
    </citation>
    <scope>NUCLEOTIDE SEQUENCE [LARGE SCALE GENOMIC DNA]</scope>
    <source>
        <strain evidence="3">cv. O-4</strain>
    </source>
</reference>
<name>A0A1R3IBD9_9ROSI</name>
<comment type="caution">
    <text evidence="2">The sequence shown here is derived from an EMBL/GenBank/DDBJ whole genome shotgun (WGS) entry which is preliminary data.</text>
</comment>
<keyword evidence="3" id="KW-1185">Reference proteome</keyword>
<accession>A0A1R3IBD9</accession>
<dbReference type="EMBL" id="AWUE01018494">
    <property type="protein sequence ID" value="OMO79831.1"/>
    <property type="molecule type" value="Genomic_DNA"/>
</dbReference>
<protein>
    <submittedName>
        <fullName evidence="2">Reticuline oxidase-like protein-like protein</fullName>
    </submittedName>
</protein>
<proteinExistence type="predicted"/>
<gene>
    <name evidence="2" type="ORF">COLO4_24309</name>
</gene>
<evidence type="ECO:0000256" key="1">
    <source>
        <dbReference type="SAM" id="Phobius"/>
    </source>
</evidence>
<dbReference type="AlphaFoldDB" id="A0A1R3IBD9"/>
<organism evidence="2 3">
    <name type="scientific">Corchorus olitorius</name>
    <dbReference type="NCBI Taxonomy" id="93759"/>
    <lineage>
        <taxon>Eukaryota</taxon>
        <taxon>Viridiplantae</taxon>
        <taxon>Streptophyta</taxon>
        <taxon>Embryophyta</taxon>
        <taxon>Tracheophyta</taxon>
        <taxon>Spermatophyta</taxon>
        <taxon>Magnoliopsida</taxon>
        <taxon>eudicotyledons</taxon>
        <taxon>Gunneridae</taxon>
        <taxon>Pentapetalae</taxon>
        <taxon>rosids</taxon>
        <taxon>malvids</taxon>
        <taxon>Malvales</taxon>
        <taxon>Malvaceae</taxon>
        <taxon>Grewioideae</taxon>
        <taxon>Apeibeae</taxon>
        <taxon>Corchorus</taxon>
    </lineage>
</organism>
<keyword evidence="1" id="KW-0812">Transmembrane</keyword>
<keyword evidence="1" id="KW-0472">Membrane</keyword>
<keyword evidence="1" id="KW-1133">Transmembrane helix</keyword>